<dbReference type="Pfam" id="PF04138">
    <property type="entry name" value="GtrA_DPMS_TM"/>
    <property type="match status" value="1"/>
</dbReference>
<keyword evidence="3 6" id="KW-0812">Transmembrane</keyword>
<dbReference type="InterPro" id="IPR007267">
    <property type="entry name" value="GtrA_DPMS_TM"/>
</dbReference>
<proteinExistence type="inferred from homology"/>
<comment type="similarity">
    <text evidence="2">Belongs to the GtrA family.</text>
</comment>
<evidence type="ECO:0000259" key="7">
    <source>
        <dbReference type="Pfam" id="PF04138"/>
    </source>
</evidence>
<evidence type="ECO:0000256" key="2">
    <source>
        <dbReference type="ARBA" id="ARBA00009399"/>
    </source>
</evidence>
<feature type="transmembrane region" description="Helical" evidence="6">
    <location>
        <begin position="48"/>
        <end position="68"/>
    </location>
</feature>
<comment type="subcellular location">
    <subcellularLocation>
        <location evidence="1">Membrane</location>
        <topology evidence="1">Multi-pass membrane protein</topology>
    </subcellularLocation>
</comment>
<dbReference type="Proteomes" id="UP000035199">
    <property type="component" value="Chromosome"/>
</dbReference>
<keyword evidence="9" id="KW-1185">Reference proteome</keyword>
<keyword evidence="5 6" id="KW-0472">Membrane</keyword>
<feature type="transmembrane region" description="Helical" evidence="6">
    <location>
        <begin position="20"/>
        <end position="42"/>
    </location>
</feature>
<dbReference type="STRING" id="571915.CMUST_00600"/>
<evidence type="ECO:0000256" key="6">
    <source>
        <dbReference type="SAM" id="Phobius"/>
    </source>
</evidence>
<reference evidence="9" key="2">
    <citation type="submission" date="2015-05" db="EMBL/GenBank/DDBJ databases">
        <title>Complete genome sequence of Corynebacterium mustelae DSM 45274, isolated from various tissues of a male ferret with lethal sepsis.</title>
        <authorList>
            <person name="Ruckert C."/>
            <person name="Albersmeier A."/>
            <person name="Winkler A."/>
            <person name="Tauch A."/>
        </authorList>
    </citation>
    <scope>NUCLEOTIDE SEQUENCE [LARGE SCALE GENOMIC DNA]</scope>
    <source>
        <strain evidence="9">DSM 45274</strain>
    </source>
</reference>
<keyword evidence="4 6" id="KW-1133">Transmembrane helix</keyword>
<evidence type="ECO:0000313" key="9">
    <source>
        <dbReference type="Proteomes" id="UP000035199"/>
    </source>
</evidence>
<protein>
    <submittedName>
        <fullName evidence="8">Putative membrane protein</fullName>
    </submittedName>
</protein>
<feature type="transmembrane region" description="Helical" evidence="6">
    <location>
        <begin position="80"/>
        <end position="100"/>
    </location>
</feature>
<evidence type="ECO:0000256" key="5">
    <source>
        <dbReference type="ARBA" id="ARBA00023136"/>
    </source>
</evidence>
<dbReference type="InterPro" id="IPR051401">
    <property type="entry name" value="GtrA_CellWall_Glycosyl"/>
</dbReference>
<dbReference type="KEGG" id="cmv:CMUST_00600"/>
<dbReference type="EMBL" id="CP011542">
    <property type="protein sequence ID" value="AKK04477.1"/>
    <property type="molecule type" value="Genomic_DNA"/>
</dbReference>
<evidence type="ECO:0000256" key="1">
    <source>
        <dbReference type="ARBA" id="ARBA00004141"/>
    </source>
</evidence>
<accession>A0A0G3H039</accession>
<dbReference type="AlphaFoldDB" id="A0A0G3H039"/>
<sequence>MTDAATPQNSSSLKTQLSRFIAVGVVAAVVDFGLTLVLDYLLGMPRAWAKALGWVAGTITAYIMNSKWTFTAQTSAKSSVAVAVLYLSTFAVQNFLYWVLEGPLTATGMPGGAVDTVSFVIAQGVATVTNFAVQRAFIFNGKTVAATNPTA</sequence>
<dbReference type="GO" id="GO:0005886">
    <property type="term" value="C:plasma membrane"/>
    <property type="evidence" value="ECO:0007669"/>
    <property type="project" value="TreeGrafter"/>
</dbReference>
<evidence type="ECO:0000313" key="8">
    <source>
        <dbReference type="EMBL" id="AKK04477.1"/>
    </source>
</evidence>
<gene>
    <name evidence="8" type="ORF">CMUST_00600</name>
</gene>
<dbReference type="PANTHER" id="PTHR38459:SF6">
    <property type="entry name" value="ARABINOGALACTAN BIOSYNTHESIS RECRUITING PROTEIN RV3789"/>
    <property type="match status" value="1"/>
</dbReference>
<reference evidence="8 9" key="1">
    <citation type="journal article" date="2015" name="Genome Announc.">
        <title>Complete Genome Sequence of the Type Strain Corynebacterium mustelae DSM 45274, Isolated from Various Tissues of a Male Ferret with Lethal Sepsis.</title>
        <authorList>
            <person name="Ruckert C."/>
            <person name="Eimer J."/>
            <person name="Winkler A."/>
            <person name="Tauch A."/>
        </authorList>
    </citation>
    <scope>NUCLEOTIDE SEQUENCE [LARGE SCALE GENOMIC DNA]</scope>
    <source>
        <strain evidence="8 9">DSM 45274</strain>
    </source>
</reference>
<dbReference type="RefSeq" id="WP_201779211.1">
    <property type="nucleotide sequence ID" value="NZ_CP011542.1"/>
</dbReference>
<organism evidence="8 9">
    <name type="scientific">Corynebacterium mustelae</name>
    <dbReference type="NCBI Taxonomy" id="571915"/>
    <lineage>
        <taxon>Bacteria</taxon>
        <taxon>Bacillati</taxon>
        <taxon>Actinomycetota</taxon>
        <taxon>Actinomycetes</taxon>
        <taxon>Mycobacteriales</taxon>
        <taxon>Corynebacteriaceae</taxon>
        <taxon>Corynebacterium</taxon>
    </lineage>
</organism>
<dbReference type="GO" id="GO:0000271">
    <property type="term" value="P:polysaccharide biosynthetic process"/>
    <property type="evidence" value="ECO:0007669"/>
    <property type="project" value="InterPro"/>
</dbReference>
<name>A0A0G3H039_9CORY</name>
<feature type="domain" description="GtrA/DPMS transmembrane" evidence="7">
    <location>
        <begin position="19"/>
        <end position="139"/>
    </location>
</feature>
<dbReference type="PATRIC" id="fig|571915.4.peg.125"/>
<evidence type="ECO:0000256" key="3">
    <source>
        <dbReference type="ARBA" id="ARBA00022692"/>
    </source>
</evidence>
<evidence type="ECO:0000256" key="4">
    <source>
        <dbReference type="ARBA" id="ARBA00022989"/>
    </source>
</evidence>
<dbReference type="PANTHER" id="PTHR38459">
    <property type="entry name" value="PROPHAGE BACTOPRENOL-LINKED GLUCOSE TRANSLOCASE HOMOLOG"/>
    <property type="match status" value="1"/>
</dbReference>
<feature type="transmembrane region" description="Helical" evidence="6">
    <location>
        <begin position="112"/>
        <end position="133"/>
    </location>
</feature>